<keyword evidence="3" id="KW-0274">FAD</keyword>
<evidence type="ECO:0000256" key="3">
    <source>
        <dbReference type="ARBA" id="ARBA00022827"/>
    </source>
</evidence>
<dbReference type="InterPro" id="IPR046373">
    <property type="entry name" value="Acyl-CoA_Oxase/DH_mid-dom_sf"/>
</dbReference>
<evidence type="ECO:0000313" key="6">
    <source>
        <dbReference type="Proteomes" id="UP000199213"/>
    </source>
</evidence>
<dbReference type="PANTHER" id="PTHR43884:SF12">
    <property type="entry name" value="ISOVALERYL-COA DEHYDROGENASE, MITOCHONDRIAL-RELATED"/>
    <property type="match status" value="1"/>
</dbReference>
<dbReference type="InterPro" id="IPR009075">
    <property type="entry name" value="AcylCo_DH/oxidase_C"/>
</dbReference>
<dbReference type="SUPFAM" id="SSF47203">
    <property type="entry name" value="Acyl-CoA dehydrogenase C-terminal domain-like"/>
    <property type="match status" value="1"/>
</dbReference>
<feature type="domain" description="Acyl-CoA dehydrogenase/oxidase C-terminal" evidence="4">
    <location>
        <begin position="192"/>
        <end position="314"/>
    </location>
</feature>
<protein>
    <submittedName>
        <fullName evidence="5">Acyl-CoA dehydrogenase</fullName>
    </submittedName>
</protein>
<dbReference type="GO" id="GO:0003995">
    <property type="term" value="F:acyl-CoA dehydrogenase activity"/>
    <property type="evidence" value="ECO:0007669"/>
    <property type="project" value="TreeGrafter"/>
</dbReference>
<keyword evidence="6" id="KW-1185">Reference proteome</keyword>
<dbReference type="Proteomes" id="UP000199213">
    <property type="component" value="Unassembled WGS sequence"/>
</dbReference>
<keyword evidence="2" id="KW-0285">Flavoprotein</keyword>
<dbReference type="Gene3D" id="2.40.110.10">
    <property type="entry name" value="Butyryl-CoA Dehydrogenase, subunit A, domain 2"/>
    <property type="match status" value="1"/>
</dbReference>
<dbReference type="PANTHER" id="PTHR43884">
    <property type="entry name" value="ACYL-COA DEHYDROGENASE"/>
    <property type="match status" value="1"/>
</dbReference>
<evidence type="ECO:0000256" key="2">
    <source>
        <dbReference type="ARBA" id="ARBA00022630"/>
    </source>
</evidence>
<reference evidence="6" key="1">
    <citation type="submission" date="2016-10" db="EMBL/GenBank/DDBJ databases">
        <authorList>
            <person name="Varghese N."/>
            <person name="Submissions S."/>
        </authorList>
    </citation>
    <scope>NUCLEOTIDE SEQUENCE [LARGE SCALE GENOMIC DNA]</scope>
    <source>
        <strain evidence="6">DSM 45460</strain>
    </source>
</reference>
<dbReference type="InterPro" id="IPR009100">
    <property type="entry name" value="AcylCoA_DH/oxidase_NM_dom_sf"/>
</dbReference>
<dbReference type="SUPFAM" id="SSF56645">
    <property type="entry name" value="Acyl-CoA dehydrogenase NM domain-like"/>
    <property type="match status" value="1"/>
</dbReference>
<evidence type="ECO:0000259" key="4">
    <source>
        <dbReference type="Pfam" id="PF00441"/>
    </source>
</evidence>
<proteinExistence type="inferred from homology"/>
<accession>A0A1G9A0C4</accession>
<dbReference type="EMBL" id="FNFM01000005">
    <property type="protein sequence ID" value="SDK20796.1"/>
    <property type="molecule type" value="Genomic_DNA"/>
</dbReference>
<name>A0A1G9A0C4_ACTMZ</name>
<dbReference type="AlphaFoldDB" id="A0A1G9A0C4"/>
<dbReference type="InterPro" id="IPR036250">
    <property type="entry name" value="AcylCo_DH-like_C"/>
</dbReference>
<dbReference type="Pfam" id="PF00441">
    <property type="entry name" value="Acyl-CoA_dh_1"/>
    <property type="match status" value="1"/>
</dbReference>
<sequence>MLRIARPTTSEGTSSGWGDVFAALRGALEAGELEIPLPGGGDTARRWAALCRYGRADLALGRLVEGHTDAVAILHESGAKPEPGALYGVWASRASGKGAVLTDRPDSGPVLTGTIPFCSGAGQLDRALVVARPDGSAGAADDVVIKIALPDARIRPLPDTWHAAGMADSRSWDVELHEVPVREEDRVGPPGFYTGRPGFRLGAMGVAAVWLGGTAGVVDRVAEHLAARAPDEHQLAHLAAMHVAVEAVDSTLATAAEAVDTSGTGTDRAITAGTCRSAAERAACEVLARAPRVTGPGPLSRDAAFTRRLADLEVYVRQHHAERELADLGRSLLLARAGERAT</sequence>
<evidence type="ECO:0000313" key="5">
    <source>
        <dbReference type="EMBL" id="SDK20796.1"/>
    </source>
</evidence>
<gene>
    <name evidence="5" type="ORF">SAMN04487820_105240</name>
</gene>
<organism evidence="5 6">
    <name type="scientific">Actinopolyspora mzabensis</name>
    <dbReference type="NCBI Taxonomy" id="995066"/>
    <lineage>
        <taxon>Bacteria</taxon>
        <taxon>Bacillati</taxon>
        <taxon>Actinomycetota</taxon>
        <taxon>Actinomycetes</taxon>
        <taxon>Actinopolysporales</taxon>
        <taxon>Actinopolysporaceae</taxon>
        <taxon>Actinopolyspora</taxon>
    </lineage>
</organism>
<evidence type="ECO:0000256" key="1">
    <source>
        <dbReference type="ARBA" id="ARBA00009347"/>
    </source>
</evidence>
<comment type="similarity">
    <text evidence="1">Belongs to the acyl-CoA dehydrogenase family.</text>
</comment>